<proteinExistence type="predicted"/>
<dbReference type="InterPro" id="IPR050300">
    <property type="entry name" value="GDXG_lipolytic_enzyme"/>
</dbReference>
<feature type="domain" description="Alpha/beta hydrolase fold-3" evidence="2">
    <location>
        <begin position="113"/>
        <end position="320"/>
    </location>
</feature>
<dbReference type="EMBL" id="JACMYH010000001">
    <property type="protein sequence ID" value="MBC2677930.1"/>
    <property type="molecule type" value="Genomic_DNA"/>
</dbReference>
<protein>
    <submittedName>
        <fullName evidence="3">Alpha/beta hydrolase</fullName>
    </submittedName>
</protein>
<evidence type="ECO:0000313" key="4">
    <source>
        <dbReference type="Proteomes" id="UP000546173"/>
    </source>
</evidence>
<evidence type="ECO:0000256" key="1">
    <source>
        <dbReference type="ARBA" id="ARBA00022801"/>
    </source>
</evidence>
<dbReference type="InterPro" id="IPR029058">
    <property type="entry name" value="AB_hydrolase_fold"/>
</dbReference>
<dbReference type="PANTHER" id="PTHR48081:SF8">
    <property type="entry name" value="ALPHA_BETA HYDROLASE FOLD-3 DOMAIN-CONTAINING PROTEIN-RELATED"/>
    <property type="match status" value="1"/>
</dbReference>
<dbReference type="GO" id="GO:0016787">
    <property type="term" value="F:hydrolase activity"/>
    <property type="evidence" value="ECO:0007669"/>
    <property type="project" value="UniProtKB-KW"/>
</dbReference>
<dbReference type="InterPro" id="IPR013094">
    <property type="entry name" value="AB_hydrolase_3"/>
</dbReference>
<dbReference type="Pfam" id="PF07859">
    <property type="entry name" value="Abhydrolase_3"/>
    <property type="match status" value="1"/>
</dbReference>
<dbReference type="PANTHER" id="PTHR48081">
    <property type="entry name" value="AB HYDROLASE SUPERFAMILY PROTEIN C4A8.06C"/>
    <property type="match status" value="1"/>
</dbReference>
<evidence type="ECO:0000313" key="3">
    <source>
        <dbReference type="EMBL" id="MBC2677930.1"/>
    </source>
</evidence>
<dbReference type="Proteomes" id="UP000546173">
    <property type="component" value="Unassembled WGS sequence"/>
</dbReference>
<sequence length="352" mass="38008">MGTASTSAHPYPIHTYALRTLQVETKQSWSFDAAQIAQAQRFNKTLERLPRFRIRNRVTPMLIQTLLRAGQLGKALKPVNHGLAIENRVLVSADAVPVRVRIIRPQGPAKGLVLDFHGGGWVIGNAQMNDDVNIALVQACDVAVVSVDYRLAVSTPLQGLLDDCLAATRCVLGGGFPELEGLPVIMVGESAGGHLAAATLLQLKRWPALLQRVCGALLYYGVFDLTGTPSVREAGPETLVLDGPGMLEAFRRLTPGLDDEQRRQPSLSPLHGDLDGLPPALMFVGELDPLRDDTLLMAERWGRVAGVELRLLPASPHGFIHFPTPMAARALAYSREWVVGLLAARAAQDPAG</sequence>
<comment type="caution">
    <text evidence="3">The sequence shown here is derived from an EMBL/GenBank/DDBJ whole genome shotgun (WGS) entry which is preliminary data.</text>
</comment>
<name>A0A7X1G3R2_9PSED</name>
<keyword evidence="1 3" id="KW-0378">Hydrolase</keyword>
<keyword evidence="4" id="KW-1185">Reference proteome</keyword>
<reference evidence="3 4" key="1">
    <citation type="submission" date="2020-08" db="EMBL/GenBank/DDBJ databases">
        <title>Pseudomonas sp. nov.</title>
        <authorList>
            <person name="Gieschler S."/>
            <person name="Fiedler G."/>
            <person name="Brinks E."/>
            <person name="Boehnlein C."/>
            <person name="Franz C.M.A.P."/>
            <person name="Kabisch J."/>
        </authorList>
    </citation>
    <scope>NUCLEOTIDE SEQUENCE [LARGE SCALE GENOMIC DNA]</scope>
    <source>
        <strain evidence="3 4">MBT-2</strain>
    </source>
</reference>
<evidence type="ECO:0000259" key="2">
    <source>
        <dbReference type="Pfam" id="PF07859"/>
    </source>
</evidence>
<organism evidence="3 4">
    <name type="scientific">Pseudomonas baltica</name>
    <dbReference type="NCBI Taxonomy" id="2762576"/>
    <lineage>
        <taxon>Bacteria</taxon>
        <taxon>Pseudomonadati</taxon>
        <taxon>Pseudomonadota</taxon>
        <taxon>Gammaproteobacteria</taxon>
        <taxon>Pseudomonadales</taxon>
        <taxon>Pseudomonadaceae</taxon>
        <taxon>Pseudomonas</taxon>
    </lineage>
</organism>
<gene>
    <name evidence="3" type="ORF">H7993_05940</name>
</gene>
<dbReference type="Gene3D" id="3.40.50.1820">
    <property type="entry name" value="alpha/beta hydrolase"/>
    <property type="match status" value="1"/>
</dbReference>
<accession>A0A7X1G3R2</accession>
<dbReference type="AlphaFoldDB" id="A0A7X1G3R2"/>
<dbReference type="SUPFAM" id="SSF53474">
    <property type="entry name" value="alpha/beta-Hydrolases"/>
    <property type="match status" value="1"/>
</dbReference>